<protein>
    <submittedName>
        <fullName evidence="3">Uncharacterized protein</fullName>
    </submittedName>
</protein>
<dbReference type="InterPro" id="IPR008565">
    <property type="entry name" value="TtsA-like_GH18_dom"/>
</dbReference>
<feature type="domain" description="Peptidoglycan binding" evidence="2">
    <location>
        <begin position="108"/>
        <end position="187"/>
    </location>
</feature>
<dbReference type="InterPro" id="IPR018537">
    <property type="entry name" value="Peptidoglycan-bd_3"/>
</dbReference>
<dbReference type="InterPro" id="IPR023346">
    <property type="entry name" value="Lysozyme-like_dom_sf"/>
</dbReference>
<gene>
    <name evidence="3" type="ORF">LCGC14_2493770</name>
</gene>
<dbReference type="Pfam" id="PF05838">
    <property type="entry name" value="Glyco_hydro_108"/>
    <property type="match status" value="1"/>
</dbReference>
<evidence type="ECO:0000259" key="1">
    <source>
        <dbReference type="Pfam" id="PF05838"/>
    </source>
</evidence>
<dbReference type="Pfam" id="PF09374">
    <property type="entry name" value="PG_binding_3"/>
    <property type="match status" value="1"/>
</dbReference>
<proteinExistence type="predicted"/>
<comment type="caution">
    <text evidence="3">The sequence shown here is derived from an EMBL/GenBank/DDBJ whole genome shotgun (WGS) entry which is preliminary data.</text>
</comment>
<name>A0A0F9B3X8_9ZZZZ</name>
<dbReference type="AlphaFoldDB" id="A0A0F9B3X8"/>
<dbReference type="Gene3D" id="1.20.141.10">
    <property type="entry name" value="Chitosanase, subunit A, domain 1"/>
    <property type="match status" value="1"/>
</dbReference>
<reference evidence="3" key="1">
    <citation type="journal article" date="2015" name="Nature">
        <title>Complex archaea that bridge the gap between prokaryotes and eukaryotes.</title>
        <authorList>
            <person name="Spang A."/>
            <person name="Saw J.H."/>
            <person name="Jorgensen S.L."/>
            <person name="Zaremba-Niedzwiedzka K."/>
            <person name="Martijn J."/>
            <person name="Lind A.E."/>
            <person name="van Eijk R."/>
            <person name="Schleper C."/>
            <person name="Guy L."/>
            <person name="Ettema T.J."/>
        </authorList>
    </citation>
    <scope>NUCLEOTIDE SEQUENCE</scope>
</reference>
<evidence type="ECO:0000259" key="2">
    <source>
        <dbReference type="Pfam" id="PF09374"/>
    </source>
</evidence>
<organism evidence="3">
    <name type="scientific">marine sediment metagenome</name>
    <dbReference type="NCBI Taxonomy" id="412755"/>
    <lineage>
        <taxon>unclassified sequences</taxon>
        <taxon>metagenomes</taxon>
        <taxon>ecological metagenomes</taxon>
    </lineage>
</organism>
<dbReference type="SUPFAM" id="SSF53955">
    <property type="entry name" value="Lysozyme-like"/>
    <property type="match status" value="1"/>
</dbReference>
<sequence>MALFPEAYEITLKHEGGYVNDPDDVGGETYKGISRKYHPSWPGWKIVDSAKSTPSFPDCIKYNSELNSMIMEFYRASYWDRFWGDQIISQAIAIELFDTAVNMGVTRAVKFLQSGLNLLNRNQLNYPDIVEDGKFGRATMNALNSYSYMDDVSHLLKVLNILQGMHYIEYAKKSATQERYMRGWLSRVSITK</sequence>
<evidence type="ECO:0000313" key="3">
    <source>
        <dbReference type="EMBL" id="KKL16619.1"/>
    </source>
</evidence>
<dbReference type="EMBL" id="LAZR01039591">
    <property type="protein sequence ID" value="KKL16619.1"/>
    <property type="molecule type" value="Genomic_DNA"/>
</dbReference>
<feature type="domain" description="TtsA-like Glycoside hydrolase family 108" evidence="1">
    <location>
        <begin position="9"/>
        <end position="104"/>
    </location>
</feature>
<accession>A0A0F9B3X8</accession>